<feature type="coiled-coil region" evidence="3">
    <location>
        <begin position="78"/>
        <end position="105"/>
    </location>
</feature>
<evidence type="ECO:0000313" key="4">
    <source>
        <dbReference type="EMBL" id="SFU27212.1"/>
    </source>
</evidence>
<organism evidence="4 5">
    <name type="scientific">Pustulibacterium marinum</name>
    <dbReference type="NCBI Taxonomy" id="1224947"/>
    <lineage>
        <taxon>Bacteria</taxon>
        <taxon>Pseudomonadati</taxon>
        <taxon>Bacteroidota</taxon>
        <taxon>Flavobacteriia</taxon>
        <taxon>Flavobacteriales</taxon>
        <taxon>Flavobacteriaceae</taxon>
        <taxon>Pustulibacterium</taxon>
    </lineage>
</organism>
<dbReference type="InterPro" id="IPR005632">
    <property type="entry name" value="Chaperone_Skp"/>
</dbReference>
<dbReference type="PANTHER" id="PTHR35089">
    <property type="entry name" value="CHAPERONE PROTEIN SKP"/>
    <property type="match status" value="1"/>
</dbReference>
<dbReference type="Gene3D" id="3.30.910.20">
    <property type="entry name" value="Skp domain"/>
    <property type="match status" value="1"/>
</dbReference>
<evidence type="ECO:0000256" key="2">
    <source>
        <dbReference type="ARBA" id="ARBA00022729"/>
    </source>
</evidence>
<dbReference type="OrthoDB" id="1145062at2"/>
<comment type="similarity">
    <text evidence="1">Belongs to the Skp family.</text>
</comment>
<protein>
    <submittedName>
        <fullName evidence="4">Outer membrane protein</fullName>
    </submittedName>
</protein>
<sequence length="170" mass="19500">MKKLVVTVFAVIGLISCSQEKTAYIDLPTLLEDYQGRKDIETKYKDKMEKFGMRRDSIGKSLDAEGQDFQTKANSMSQSKQQEEYQKLMQKAQRLQQVLQQEEYKISQEGQVEIDTLISEVKDFVKVYGADNNYTYIFGANESGSVMYGADDKNITEDVLKALNDKYARE</sequence>
<dbReference type="SUPFAM" id="SSF111384">
    <property type="entry name" value="OmpH-like"/>
    <property type="match status" value="1"/>
</dbReference>
<dbReference type="Pfam" id="PF03938">
    <property type="entry name" value="OmpH"/>
    <property type="match status" value="1"/>
</dbReference>
<dbReference type="GO" id="GO:0050821">
    <property type="term" value="P:protein stabilization"/>
    <property type="evidence" value="ECO:0007669"/>
    <property type="project" value="TreeGrafter"/>
</dbReference>
<evidence type="ECO:0000256" key="1">
    <source>
        <dbReference type="ARBA" id="ARBA00009091"/>
    </source>
</evidence>
<reference evidence="4 5" key="1">
    <citation type="submission" date="2016-10" db="EMBL/GenBank/DDBJ databases">
        <authorList>
            <person name="de Groot N.N."/>
        </authorList>
    </citation>
    <scope>NUCLEOTIDE SEQUENCE [LARGE SCALE GENOMIC DNA]</scope>
    <source>
        <strain evidence="4 5">CGMCC 1.12333</strain>
    </source>
</reference>
<proteinExistence type="inferred from homology"/>
<accession>A0A1I7ETK8</accession>
<dbReference type="Proteomes" id="UP000199138">
    <property type="component" value="Unassembled WGS sequence"/>
</dbReference>
<keyword evidence="5" id="KW-1185">Reference proteome</keyword>
<dbReference type="EMBL" id="FPBK01000001">
    <property type="protein sequence ID" value="SFU27212.1"/>
    <property type="molecule type" value="Genomic_DNA"/>
</dbReference>
<name>A0A1I7ETK8_9FLAO</name>
<dbReference type="GO" id="GO:0005829">
    <property type="term" value="C:cytosol"/>
    <property type="evidence" value="ECO:0007669"/>
    <property type="project" value="TreeGrafter"/>
</dbReference>
<dbReference type="RefSeq" id="WP_093021461.1">
    <property type="nucleotide sequence ID" value="NZ_FPBK01000001.1"/>
</dbReference>
<keyword evidence="3" id="KW-0175">Coiled coil</keyword>
<dbReference type="PANTHER" id="PTHR35089:SF1">
    <property type="entry name" value="CHAPERONE PROTEIN SKP"/>
    <property type="match status" value="1"/>
</dbReference>
<dbReference type="SMART" id="SM00935">
    <property type="entry name" value="OmpH"/>
    <property type="match status" value="1"/>
</dbReference>
<dbReference type="PROSITE" id="PS51257">
    <property type="entry name" value="PROKAR_LIPOPROTEIN"/>
    <property type="match status" value="1"/>
</dbReference>
<keyword evidence="2" id="KW-0732">Signal</keyword>
<gene>
    <name evidence="4" type="ORF">SAMN05216480_101105</name>
</gene>
<dbReference type="AlphaFoldDB" id="A0A1I7ETK8"/>
<dbReference type="STRING" id="1224947.SAMN05216480_101105"/>
<dbReference type="InterPro" id="IPR024930">
    <property type="entry name" value="Skp_dom_sf"/>
</dbReference>
<dbReference type="GO" id="GO:0051082">
    <property type="term" value="F:unfolded protein binding"/>
    <property type="evidence" value="ECO:0007669"/>
    <property type="project" value="InterPro"/>
</dbReference>
<evidence type="ECO:0000313" key="5">
    <source>
        <dbReference type="Proteomes" id="UP000199138"/>
    </source>
</evidence>
<evidence type="ECO:0000256" key="3">
    <source>
        <dbReference type="SAM" id="Coils"/>
    </source>
</evidence>